<gene>
    <name evidence="2" type="ORF">SPIL2461_LOCUS9009</name>
</gene>
<keyword evidence="3" id="KW-1185">Reference proteome</keyword>
<accession>A0A812Q550</accession>
<dbReference type="AlphaFoldDB" id="A0A812Q550"/>
<proteinExistence type="predicted"/>
<sequence length="318" mass="34692">MAAGMGFMGFALSALFVIVASGLKRKEPHSSEEMELRQGMPSPMNLNDTELSVQMDLDEGKALQATLEKYAATLPEGATKDLLRSFRVCGACQNFQRFGEPNDGGYLMCMDHMYGVTAAYSMGVEHHDKWSGDVAATWHVPVYQMDCTVKEAAQVCPGCHFFRSCLSAPGGPKPAWTLAETLQHTGQGAAGDRTLFGKIDIEGSEWGALAAADVSVLRRFRQLVIEFHRLNEGFHHASYLKAMKKLEMAGLRVVHIHGNNNGPMYSAGEYQIPVVIEATFDSSAQPLAECLPDQKMRALDSPNNAVGTELPPAHLPNF</sequence>
<evidence type="ECO:0000256" key="1">
    <source>
        <dbReference type="SAM" id="SignalP"/>
    </source>
</evidence>
<dbReference type="EMBL" id="CAJNIZ010015224">
    <property type="protein sequence ID" value="CAE7370911.1"/>
    <property type="molecule type" value="Genomic_DNA"/>
</dbReference>
<organism evidence="2 3">
    <name type="scientific">Symbiodinium pilosum</name>
    <name type="common">Dinoflagellate</name>
    <dbReference type="NCBI Taxonomy" id="2952"/>
    <lineage>
        <taxon>Eukaryota</taxon>
        <taxon>Sar</taxon>
        <taxon>Alveolata</taxon>
        <taxon>Dinophyceae</taxon>
        <taxon>Suessiales</taxon>
        <taxon>Symbiodiniaceae</taxon>
        <taxon>Symbiodinium</taxon>
    </lineage>
</organism>
<dbReference type="InterPro" id="IPR026913">
    <property type="entry name" value="METTL24"/>
</dbReference>
<reference evidence="2" key="1">
    <citation type="submission" date="2021-02" db="EMBL/GenBank/DDBJ databases">
        <authorList>
            <person name="Dougan E. K."/>
            <person name="Rhodes N."/>
            <person name="Thang M."/>
            <person name="Chan C."/>
        </authorList>
    </citation>
    <scope>NUCLEOTIDE SEQUENCE</scope>
</reference>
<feature type="signal peptide" evidence="1">
    <location>
        <begin position="1"/>
        <end position="22"/>
    </location>
</feature>
<comment type="caution">
    <text evidence="2">The sequence shown here is derived from an EMBL/GenBank/DDBJ whole genome shotgun (WGS) entry which is preliminary data.</text>
</comment>
<evidence type="ECO:0000313" key="3">
    <source>
        <dbReference type="Proteomes" id="UP000649617"/>
    </source>
</evidence>
<feature type="chain" id="PRO_5032640239" description="Methyltransferase domain-containing protein" evidence="1">
    <location>
        <begin position="23"/>
        <end position="318"/>
    </location>
</feature>
<evidence type="ECO:0000313" key="2">
    <source>
        <dbReference type="EMBL" id="CAE7370911.1"/>
    </source>
</evidence>
<dbReference type="PANTHER" id="PTHR32026">
    <property type="entry name" value="METHYLTRANSFERASE-LIKE PROTEIN 24"/>
    <property type="match status" value="1"/>
</dbReference>
<dbReference type="OrthoDB" id="410014at2759"/>
<protein>
    <recommendedName>
        <fullName evidence="4">Methyltransferase domain-containing protein</fullName>
    </recommendedName>
</protein>
<dbReference type="Proteomes" id="UP000649617">
    <property type="component" value="Unassembled WGS sequence"/>
</dbReference>
<keyword evidence="1" id="KW-0732">Signal</keyword>
<evidence type="ECO:0008006" key="4">
    <source>
        <dbReference type="Google" id="ProtNLM"/>
    </source>
</evidence>
<name>A0A812Q550_SYMPI</name>